<gene>
    <name evidence="1" type="ORF">C8N30_2841</name>
</gene>
<reference evidence="1 2" key="1">
    <citation type="submission" date="2018-09" db="EMBL/GenBank/DDBJ databases">
        <title>Genomic Encyclopedia of Archaeal and Bacterial Type Strains, Phase II (KMG-II): from individual species to whole genera.</title>
        <authorList>
            <person name="Goeker M."/>
        </authorList>
    </citation>
    <scope>NUCLEOTIDE SEQUENCE [LARGE SCALE GENOMIC DNA]</scope>
    <source>
        <strain evidence="1 2">DSM 11458</strain>
    </source>
</reference>
<proteinExistence type="predicted"/>
<sequence>MRIQTISNWVFNFARPPELKTGNWTREQWKYNSLVQTDCTDRKVTAIVIILNLQAATQIGGNAFGSKLEQLVGTVLDA</sequence>
<dbReference type="EMBL" id="RAQK01000002">
    <property type="protein sequence ID" value="RKE93747.1"/>
    <property type="molecule type" value="Genomic_DNA"/>
</dbReference>
<name>A0A420DHR4_9RHOB</name>
<comment type="caution">
    <text evidence="1">The sequence shown here is derived from an EMBL/GenBank/DDBJ whole genome shotgun (WGS) entry which is preliminary data.</text>
</comment>
<keyword evidence="2" id="KW-1185">Reference proteome</keyword>
<dbReference type="RefSeq" id="WP_025062209.1">
    <property type="nucleotide sequence ID" value="NZ_RAQK01000002.1"/>
</dbReference>
<organism evidence="1 2">
    <name type="scientific">Sulfitobacter guttiformis</name>
    <dbReference type="NCBI Taxonomy" id="74349"/>
    <lineage>
        <taxon>Bacteria</taxon>
        <taxon>Pseudomonadati</taxon>
        <taxon>Pseudomonadota</taxon>
        <taxon>Alphaproteobacteria</taxon>
        <taxon>Rhodobacterales</taxon>
        <taxon>Roseobacteraceae</taxon>
        <taxon>Sulfitobacter</taxon>
    </lineage>
</organism>
<evidence type="ECO:0000313" key="2">
    <source>
        <dbReference type="Proteomes" id="UP000284407"/>
    </source>
</evidence>
<accession>A0A420DHR4</accession>
<dbReference type="AlphaFoldDB" id="A0A420DHR4"/>
<evidence type="ECO:0000313" key="1">
    <source>
        <dbReference type="EMBL" id="RKE93747.1"/>
    </source>
</evidence>
<dbReference type="Proteomes" id="UP000284407">
    <property type="component" value="Unassembled WGS sequence"/>
</dbReference>
<protein>
    <submittedName>
        <fullName evidence="1">Uncharacterized protein</fullName>
    </submittedName>
</protein>